<proteinExistence type="predicted"/>
<name>A0A7J3X5W9_THEPE</name>
<organism evidence="1">
    <name type="scientific">Thermofilum pendens</name>
    <dbReference type="NCBI Taxonomy" id="2269"/>
    <lineage>
        <taxon>Archaea</taxon>
        <taxon>Thermoproteota</taxon>
        <taxon>Thermoprotei</taxon>
        <taxon>Thermofilales</taxon>
        <taxon>Thermofilaceae</taxon>
        <taxon>Thermofilum</taxon>
    </lineage>
</organism>
<evidence type="ECO:0000313" key="1">
    <source>
        <dbReference type="EMBL" id="HHP04445.1"/>
    </source>
</evidence>
<accession>A0A7J3X5W9</accession>
<dbReference type="EMBL" id="DRZM01000058">
    <property type="protein sequence ID" value="HHP04445.1"/>
    <property type="molecule type" value="Genomic_DNA"/>
</dbReference>
<reference evidence="1" key="1">
    <citation type="journal article" date="2020" name="mSystems">
        <title>Genome- and Community-Level Interaction Insights into Carbon Utilization and Element Cycling Functions of Hydrothermarchaeota in Hydrothermal Sediment.</title>
        <authorList>
            <person name="Zhou Z."/>
            <person name="Liu Y."/>
            <person name="Xu W."/>
            <person name="Pan J."/>
            <person name="Luo Z.H."/>
            <person name="Li M."/>
        </authorList>
    </citation>
    <scope>NUCLEOTIDE SEQUENCE [LARGE SCALE GENOMIC DNA]</scope>
    <source>
        <strain evidence="1">SpSt-1125</strain>
    </source>
</reference>
<protein>
    <submittedName>
        <fullName evidence="1">Uncharacterized protein</fullName>
    </submittedName>
</protein>
<dbReference type="AlphaFoldDB" id="A0A7J3X5W9"/>
<gene>
    <name evidence="1" type="ORF">ENM88_01670</name>
</gene>
<sequence length="285" mass="32710">MIVLRIRGALTAVSPIFHGGSEKTGSVVLLNRLKFIVAGKPVDVPIVSGNQVRGRLRRLLARDFLDLAGYEMDLSQRSYQKLYHTIFAGGILTEAREEEKVGVVDLELRFRIVKYLLPLRLFGCSYANQMIDGRVLVGHMLPICKELTEYTGVESDVSFHQLIAHAFQTRRDELRAPREVEEEEEEQAVQMMVEYECFAPGTRFLHEMVLETTREGEELDLSTLYRAVELWRQKPYIGGKSAVGFGKLRIEYEWPKPADSSAYLRFVEENRDEIVRVLEELREAL</sequence>
<comment type="caution">
    <text evidence="1">The sequence shown here is derived from an EMBL/GenBank/DDBJ whole genome shotgun (WGS) entry which is preliminary data.</text>
</comment>